<reference evidence="2" key="1">
    <citation type="submission" date="2021-12" db="EMBL/GenBank/DDBJ databases">
        <authorList>
            <person name="Lv X."/>
        </authorList>
    </citation>
    <scope>NUCLEOTIDE SEQUENCE</scope>
    <source>
        <strain evidence="2">HF2106</strain>
    </source>
</reference>
<proteinExistence type="predicted"/>
<name>A0AAW4YFZ6_9BACT</name>
<accession>A0AAW4YFZ6</accession>
<keyword evidence="2" id="KW-0808">Transferase</keyword>
<evidence type="ECO:0000259" key="1">
    <source>
        <dbReference type="Pfam" id="PF04230"/>
    </source>
</evidence>
<evidence type="ECO:0000313" key="2">
    <source>
        <dbReference type="EMBL" id="MCE4121167.1"/>
    </source>
</evidence>
<dbReference type="Pfam" id="PF04230">
    <property type="entry name" value="PS_pyruv_trans"/>
    <property type="match status" value="1"/>
</dbReference>
<dbReference type="AlphaFoldDB" id="A0AAW4YFZ6"/>
<dbReference type="GO" id="GO:0016740">
    <property type="term" value="F:transferase activity"/>
    <property type="evidence" value="ECO:0007669"/>
    <property type="project" value="UniProtKB-KW"/>
</dbReference>
<dbReference type="RefSeq" id="WP_233338575.1">
    <property type="nucleotide sequence ID" value="NZ_JAJTVO010000003.1"/>
</dbReference>
<dbReference type="EMBL" id="JAJTVO010000003">
    <property type="protein sequence ID" value="MCE4121167.1"/>
    <property type="molecule type" value="Genomic_DNA"/>
</dbReference>
<feature type="domain" description="Polysaccharide pyruvyl transferase" evidence="1">
    <location>
        <begin position="13"/>
        <end position="283"/>
    </location>
</feature>
<dbReference type="Proteomes" id="UP001200307">
    <property type="component" value="Unassembled WGS sequence"/>
</dbReference>
<organism evidence="2 3">
    <name type="scientific">Segatella copri</name>
    <dbReference type="NCBI Taxonomy" id="165179"/>
    <lineage>
        <taxon>Bacteria</taxon>
        <taxon>Pseudomonadati</taxon>
        <taxon>Bacteroidota</taxon>
        <taxon>Bacteroidia</taxon>
        <taxon>Bacteroidales</taxon>
        <taxon>Prevotellaceae</taxon>
        <taxon>Segatella</taxon>
    </lineage>
</organism>
<evidence type="ECO:0000313" key="3">
    <source>
        <dbReference type="Proteomes" id="UP001200307"/>
    </source>
</evidence>
<protein>
    <submittedName>
        <fullName evidence="2">Polysaccharide pyruvyl transferase family protein</fullName>
    </submittedName>
</protein>
<sequence>MKIDILTFSKVYNRGANMQAYALMKYLKNRGAEVEFIDIQLPLSPGLNWHGRVFQFIQNILADKFRKQMHFHFTRRYLDGADLKNDPPKADVYVVGSDQVWNPSITKNLGALTYFFDFLPLQAKRVSYAASIGDAIWKYGELSPCIKEELKKFAAISVREDSAREICKRNFDTKAEVVLDPTLLLTHSDLKDIIGSNRSVLKSQTFVYLLYNGSDTFCITRLLHKLSGNKKIKGLSDSIFAKITRFYSIENWLKQIDSSSLIITNSFHCMVMALLLHKEFIVIPPYPGRETRMLSLLSKIGLVNRYVNSIEDITKLKELVERKIDYVKVEDNLKVLRKKSEDFINNNIF</sequence>
<comment type="caution">
    <text evidence="2">The sequence shown here is derived from an EMBL/GenBank/DDBJ whole genome shotgun (WGS) entry which is preliminary data.</text>
</comment>
<gene>
    <name evidence="2" type="ORF">LYY06_02660</name>
</gene>
<dbReference type="InterPro" id="IPR007345">
    <property type="entry name" value="Polysacch_pyruvyl_Trfase"/>
</dbReference>